<evidence type="ECO:0000313" key="1">
    <source>
        <dbReference type="EMBL" id="KAG5620406.1"/>
    </source>
</evidence>
<protein>
    <submittedName>
        <fullName evidence="1">Uncharacterized protein</fullName>
    </submittedName>
</protein>
<dbReference type="Proteomes" id="UP000824120">
    <property type="component" value="Chromosome 2"/>
</dbReference>
<name>A0A9J6A6X2_SOLCO</name>
<dbReference type="OrthoDB" id="191601at2759"/>
<sequence length="318" mass="34780">MCIAVFIWKAHPLYPFLLFLNRDEYHNRPTKPLSWWEDSDILGGRDEVAGGTWLACTRTGRLAFLTNVREINSNSHTKSRGDLPLRFLKSVKSPHDFSEQLLKEAGEYNGFNLIVADLCSMTMLYITNRPKHTGMSVTEVSPGIHVLSNATLDSPWPKAKEVHYLQVSHHDKTLSCCASGCPCPPNASLGDKTSKLLPVEMVSASLLPLNRLDLALSLEPQLQWPQQVPEHPASPDSVTVPLAGTHLDTEKVFAVTACGALDPCGTRERFPVVVEGGVEVSLVHLSSAGHASEAPLSVLRGGDNTLLARSDCSLLRFP</sequence>
<dbReference type="EMBL" id="JACXVP010000002">
    <property type="protein sequence ID" value="KAG5620406.1"/>
    <property type="molecule type" value="Genomic_DNA"/>
</dbReference>
<organism evidence="1 2">
    <name type="scientific">Solanum commersonii</name>
    <name type="common">Commerson's wild potato</name>
    <name type="synonym">Commerson's nightshade</name>
    <dbReference type="NCBI Taxonomy" id="4109"/>
    <lineage>
        <taxon>Eukaryota</taxon>
        <taxon>Viridiplantae</taxon>
        <taxon>Streptophyta</taxon>
        <taxon>Embryophyta</taxon>
        <taxon>Tracheophyta</taxon>
        <taxon>Spermatophyta</taxon>
        <taxon>Magnoliopsida</taxon>
        <taxon>eudicotyledons</taxon>
        <taxon>Gunneridae</taxon>
        <taxon>Pentapetalae</taxon>
        <taxon>asterids</taxon>
        <taxon>lamiids</taxon>
        <taxon>Solanales</taxon>
        <taxon>Solanaceae</taxon>
        <taxon>Solanoideae</taxon>
        <taxon>Solaneae</taxon>
        <taxon>Solanum</taxon>
    </lineage>
</organism>
<evidence type="ECO:0000313" key="2">
    <source>
        <dbReference type="Proteomes" id="UP000824120"/>
    </source>
</evidence>
<gene>
    <name evidence="1" type="ORF">H5410_005624</name>
</gene>
<comment type="caution">
    <text evidence="1">The sequence shown here is derived from an EMBL/GenBank/DDBJ whole genome shotgun (WGS) entry which is preliminary data.</text>
</comment>
<dbReference type="AlphaFoldDB" id="A0A9J6A6X2"/>
<accession>A0A9J6A6X2</accession>
<keyword evidence="2" id="KW-1185">Reference proteome</keyword>
<dbReference type="PANTHER" id="PTHR17985:SF16">
    <property type="entry name" value="TRANSPORT_GOLGI ORGANIZATION-LIKE PROTEIN (DUF833)"/>
    <property type="match status" value="1"/>
</dbReference>
<proteinExistence type="predicted"/>
<dbReference type="PANTHER" id="PTHR17985">
    <property type="entry name" value="SER/THR-RICH PROTEIN T10 IN DGCR REGION"/>
    <property type="match status" value="1"/>
</dbReference>
<dbReference type="InterPro" id="IPR008551">
    <property type="entry name" value="TANGO2"/>
</dbReference>
<dbReference type="Pfam" id="PF05742">
    <property type="entry name" value="TANGO2"/>
    <property type="match status" value="1"/>
</dbReference>
<reference evidence="1 2" key="1">
    <citation type="submission" date="2020-09" db="EMBL/GenBank/DDBJ databases">
        <title>De no assembly of potato wild relative species, Solanum commersonii.</title>
        <authorList>
            <person name="Cho K."/>
        </authorList>
    </citation>
    <scope>NUCLEOTIDE SEQUENCE [LARGE SCALE GENOMIC DNA]</scope>
    <source>
        <strain evidence="1">LZ3.2</strain>
        <tissue evidence="1">Leaf</tissue>
    </source>
</reference>